<dbReference type="CDD" id="cd06558">
    <property type="entry name" value="crotonase-like"/>
    <property type="match status" value="1"/>
</dbReference>
<dbReference type="OrthoDB" id="9790967at2"/>
<dbReference type="GO" id="GO:0005829">
    <property type="term" value="C:cytosol"/>
    <property type="evidence" value="ECO:0007669"/>
    <property type="project" value="TreeGrafter"/>
</dbReference>
<gene>
    <name evidence="5" type="ORF">DEH80_11365</name>
</gene>
<dbReference type="AlphaFoldDB" id="A0A363UJU9"/>
<dbReference type="EMBL" id="QEQK01000009">
    <property type="protein sequence ID" value="PWN55696.1"/>
    <property type="molecule type" value="Genomic_DNA"/>
</dbReference>
<reference evidence="5 6" key="1">
    <citation type="submission" date="2018-05" db="EMBL/GenBank/DDBJ databases">
        <title>Abyssibacter profundi OUC007T gen. nov., sp. nov, a marine bacterium isolated from seawater of the Mariana Trench.</title>
        <authorList>
            <person name="Zhou S."/>
        </authorList>
    </citation>
    <scope>NUCLEOTIDE SEQUENCE [LARGE SCALE GENOMIC DNA]</scope>
    <source>
        <strain evidence="5 6">OUC007</strain>
    </source>
</reference>
<comment type="caution">
    <text evidence="5">The sequence shown here is derived from an EMBL/GenBank/DDBJ whole genome shotgun (WGS) entry which is preliminary data.</text>
</comment>
<dbReference type="Proteomes" id="UP000251800">
    <property type="component" value="Unassembled WGS sequence"/>
</dbReference>
<evidence type="ECO:0000256" key="1">
    <source>
        <dbReference type="ARBA" id="ARBA00001709"/>
    </source>
</evidence>
<evidence type="ECO:0000313" key="5">
    <source>
        <dbReference type="EMBL" id="PWN55696.1"/>
    </source>
</evidence>
<dbReference type="Pfam" id="PF16113">
    <property type="entry name" value="ECH_2"/>
    <property type="match status" value="1"/>
</dbReference>
<dbReference type="Gene3D" id="3.90.226.10">
    <property type="entry name" value="2-enoyl-CoA Hydratase, Chain A, domain 1"/>
    <property type="match status" value="1"/>
</dbReference>
<evidence type="ECO:0000313" key="6">
    <source>
        <dbReference type="Proteomes" id="UP000251800"/>
    </source>
</evidence>
<dbReference type="GO" id="GO:0006574">
    <property type="term" value="P:L-valine catabolic process"/>
    <property type="evidence" value="ECO:0007669"/>
    <property type="project" value="TreeGrafter"/>
</dbReference>
<protein>
    <recommendedName>
        <fullName evidence="2">3-hydroxyisobutyryl-CoA hydrolase</fullName>
        <ecNumber evidence="2">3.1.2.4</ecNumber>
    </recommendedName>
</protein>
<evidence type="ECO:0000256" key="2">
    <source>
        <dbReference type="ARBA" id="ARBA00011915"/>
    </source>
</evidence>
<dbReference type="PANTHER" id="PTHR43176">
    <property type="entry name" value="3-HYDROXYISOBUTYRYL-COA HYDROLASE-RELATED"/>
    <property type="match status" value="1"/>
</dbReference>
<dbReference type="InterPro" id="IPR032259">
    <property type="entry name" value="HIBYL-CoA-H"/>
</dbReference>
<dbReference type="InterPro" id="IPR029045">
    <property type="entry name" value="ClpP/crotonase-like_dom_sf"/>
</dbReference>
<dbReference type="NCBIfam" id="NF004127">
    <property type="entry name" value="PRK05617.1"/>
    <property type="match status" value="1"/>
</dbReference>
<sequence>MTDHPILIEQRGALGRLTLNAPKALNSLSRPMAQALQAQLDAWADDPTIAVVWLDGSGDKAFCAGGDIRAMYDAMQTVSVGQRVPETEAFFVDEYRLDYRIHTYPKPIVVWGSGIVMGGGIGLMCGAAHRLVTETSRLAMPEITIGLYPDVGGSWFLNRMPGGLGVFLGLTGAQVNATDAIALDLADRMVASDQREALLGALSEATYGDQAETVLRDILRDFERAADGLRPHSQINPHREHIRRLTDHAAVADCVAAISAVETEDRWLGRAVATLRKGCPMTAHLVDAQIRRSRHASLAEVFRMELVMSARCCMGPDFREGIRALLIDKDGAPQWSHADVAAVPAAQVEQHFAPPWSGDSPLADLG</sequence>
<proteinExistence type="predicted"/>
<dbReference type="EC" id="3.1.2.4" evidence="2"/>
<dbReference type="SUPFAM" id="SSF52096">
    <property type="entry name" value="ClpP/crotonase"/>
    <property type="match status" value="1"/>
</dbReference>
<name>A0A363UJU9_9GAMM</name>
<feature type="domain" description="Enoyl-CoA hydratase/isomerase" evidence="4">
    <location>
        <begin position="15"/>
        <end position="352"/>
    </location>
</feature>
<accession>A0A363UJU9</accession>
<evidence type="ECO:0000259" key="4">
    <source>
        <dbReference type="Pfam" id="PF16113"/>
    </source>
</evidence>
<evidence type="ECO:0000256" key="3">
    <source>
        <dbReference type="ARBA" id="ARBA00022801"/>
    </source>
</evidence>
<comment type="catalytic activity">
    <reaction evidence="1">
        <text>3-hydroxy-2-methylpropanoyl-CoA + H2O = 3-hydroxy-2-methylpropanoate + CoA + H(+)</text>
        <dbReference type="Rhea" id="RHEA:20888"/>
        <dbReference type="ChEBI" id="CHEBI:11805"/>
        <dbReference type="ChEBI" id="CHEBI:15377"/>
        <dbReference type="ChEBI" id="CHEBI:15378"/>
        <dbReference type="ChEBI" id="CHEBI:57287"/>
        <dbReference type="ChEBI" id="CHEBI:57340"/>
        <dbReference type="EC" id="3.1.2.4"/>
    </reaction>
</comment>
<organism evidence="5 6">
    <name type="scientific">Abyssibacter profundi</name>
    <dbReference type="NCBI Taxonomy" id="2182787"/>
    <lineage>
        <taxon>Bacteria</taxon>
        <taxon>Pseudomonadati</taxon>
        <taxon>Pseudomonadota</taxon>
        <taxon>Gammaproteobacteria</taxon>
        <taxon>Chromatiales</taxon>
        <taxon>Oceanococcaceae</taxon>
        <taxon>Abyssibacter</taxon>
    </lineage>
</organism>
<dbReference type="InterPro" id="IPR045004">
    <property type="entry name" value="ECH_dom"/>
</dbReference>
<keyword evidence="3" id="KW-0378">Hydrolase</keyword>
<keyword evidence="6" id="KW-1185">Reference proteome</keyword>
<dbReference type="PANTHER" id="PTHR43176:SF3">
    <property type="entry name" value="3-HYDROXYISOBUTYRYL-COA HYDROLASE, MITOCHONDRIAL"/>
    <property type="match status" value="1"/>
</dbReference>
<dbReference type="RefSeq" id="WP_109720620.1">
    <property type="nucleotide sequence ID" value="NZ_QEQK01000009.1"/>
</dbReference>
<dbReference type="GO" id="GO:0003860">
    <property type="term" value="F:3-hydroxyisobutyryl-CoA hydrolase activity"/>
    <property type="evidence" value="ECO:0007669"/>
    <property type="project" value="UniProtKB-EC"/>
</dbReference>